<dbReference type="PRINTS" id="PR00337">
    <property type="entry name" value="LEUILEVALBP"/>
</dbReference>
<keyword evidence="3" id="KW-0029">Amino-acid transport</keyword>
<dbReference type="PANTHER" id="PTHR30483">
    <property type="entry name" value="LEUCINE-SPECIFIC-BINDING PROTEIN"/>
    <property type="match status" value="1"/>
</dbReference>
<comment type="caution">
    <text evidence="5">The sequence shown here is derived from an EMBL/GenBank/DDBJ whole genome shotgun (WGS) entry which is preliminary data.</text>
</comment>
<organism evidence="5 6">
    <name type="scientific">Aduncisulcus paluster</name>
    <dbReference type="NCBI Taxonomy" id="2918883"/>
    <lineage>
        <taxon>Eukaryota</taxon>
        <taxon>Metamonada</taxon>
        <taxon>Carpediemonas-like organisms</taxon>
        <taxon>Aduncisulcus</taxon>
    </lineage>
</organism>
<evidence type="ECO:0000259" key="4">
    <source>
        <dbReference type="Pfam" id="PF13458"/>
    </source>
</evidence>
<evidence type="ECO:0000256" key="3">
    <source>
        <dbReference type="ARBA" id="ARBA00022970"/>
    </source>
</evidence>
<feature type="domain" description="Leucine-binding protein" evidence="4">
    <location>
        <begin position="11"/>
        <end position="95"/>
    </location>
</feature>
<name>A0ABQ5KX98_9EUKA</name>
<gene>
    <name evidence="5" type="ORF">ADUPG1_003259</name>
</gene>
<feature type="non-terminal residue" evidence="5">
    <location>
        <position position="95"/>
    </location>
</feature>
<dbReference type="Gene3D" id="3.40.50.2300">
    <property type="match status" value="1"/>
</dbReference>
<sequence>MGCNQSKDDVIKIGAILPLTGDAAAWGIPPKNAALLAVEQINADGGINGKKLELIVEDGGCDPKMGVSAINKLLSVDKPIAVVGAVCSAVTLAIA</sequence>
<protein>
    <submittedName>
        <fullName evidence="5">Leu/Ile/Val-binding protein like protein</fullName>
    </submittedName>
</protein>
<dbReference type="EMBL" id="BQXS01004380">
    <property type="protein sequence ID" value="GKT37072.1"/>
    <property type="molecule type" value="Genomic_DNA"/>
</dbReference>
<accession>A0ABQ5KX98</accession>
<keyword evidence="6" id="KW-1185">Reference proteome</keyword>
<dbReference type="PANTHER" id="PTHR30483:SF6">
    <property type="entry name" value="PERIPLASMIC BINDING PROTEIN OF ABC TRANSPORTER FOR NATURAL AMINO ACIDS"/>
    <property type="match status" value="1"/>
</dbReference>
<proteinExistence type="predicted"/>
<evidence type="ECO:0000256" key="2">
    <source>
        <dbReference type="ARBA" id="ARBA00022729"/>
    </source>
</evidence>
<dbReference type="InterPro" id="IPR000709">
    <property type="entry name" value="Leu_Ile_Val-bd"/>
</dbReference>
<reference evidence="5" key="1">
    <citation type="submission" date="2022-03" db="EMBL/GenBank/DDBJ databases">
        <title>Draft genome sequence of Aduncisulcus paluster, a free-living microaerophilic Fornicata.</title>
        <authorList>
            <person name="Yuyama I."/>
            <person name="Kume K."/>
            <person name="Tamura T."/>
            <person name="Inagaki Y."/>
            <person name="Hashimoto T."/>
        </authorList>
    </citation>
    <scope>NUCLEOTIDE SEQUENCE</scope>
    <source>
        <strain evidence="5">NY0171</strain>
    </source>
</reference>
<dbReference type="InterPro" id="IPR028081">
    <property type="entry name" value="Leu-bd"/>
</dbReference>
<dbReference type="Pfam" id="PF13458">
    <property type="entry name" value="Peripla_BP_6"/>
    <property type="match status" value="1"/>
</dbReference>
<evidence type="ECO:0000256" key="1">
    <source>
        <dbReference type="ARBA" id="ARBA00022448"/>
    </source>
</evidence>
<keyword evidence="1" id="KW-0813">Transport</keyword>
<dbReference type="InterPro" id="IPR051010">
    <property type="entry name" value="BCAA_transport"/>
</dbReference>
<evidence type="ECO:0000313" key="5">
    <source>
        <dbReference type="EMBL" id="GKT37072.1"/>
    </source>
</evidence>
<dbReference type="InterPro" id="IPR028082">
    <property type="entry name" value="Peripla_BP_I"/>
</dbReference>
<evidence type="ECO:0000313" key="6">
    <source>
        <dbReference type="Proteomes" id="UP001057375"/>
    </source>
</evidence>
<keyword evidence="2" id="KW-0732">Signal</keyword>
<dbReference type="Proteomes" id="UP001057375">
    <property type="component" value="Unassembled WGS sequence"/>
</dbReference>
<dbReference type="SUPFAM" id="SSF53822">
    <property type="entry name" value="Periplasmic binding protein-like I"/>
    <property type="match status" value="1"/>
</dbReference>